<dbReference type="Pfam" id="PF11706">
    <property type="entry name" value="zf-CGNR"/>
    <property type="match status" value="1"/>
</dbReference>
<proteinExistence type="predicted"/>
<evidence type="ECO:0000259" key="1">
    <source>
        <dbReference type="Pfam" id="PF11706"/>
    </source>
</evidence>
<dbReference type="InterPro" id="IPR010852">
    <property type="entry name" value="ABATE"/>
</dbReference>
<dbReference type="InterPro" id="IPR023286">
    <property type="entry name" value="ABATE_dom_sf"/>
</dbReference>
<accession>A0ABU2NDS3</accession>
<dbReference type="EMBL" id="JAVREJ010000016">
    <property type="protein sequence ID" value="MDT0352113.1"/>
    <property type="molecule type" value="Genomic_DNA"/>
</dbReference>
<protein>
    <submittedName>
        <fullName evidence="2">CGNR zinc finger domain-containing protein</fullName>
    </submittedName>
</protein>
<organism evidence="2 3">
    <name type="scientific">Pseudonocardia charpentierae</name>
    <dbReference type="NCBI Taxonomy" id="3075545"/>
    <lineage>
        <taxon>Bacteria</taxon>
        <taxon>Bacillati</taxon>
        <taxon>Actinomycetota</taxon>
        <taxon>Actinomycetes</taxon>
        <taxon>Pseudonocardiales</taxon>
        <taxon>Pseudonocardiaceae</taxon>
        <taxon>Pseudonocardia</taxon>
    </lineage>
</organism>
<dbReference type="InterPro" id="IPR021005">
    <property type="entry name" value="Znf_CGNR"/>
</dbReference>
<dbReference type="PANTHER" id="PTHR35525">
    <property type="entry name" value="BLL6575 PROTEIN"/>
    <property type="match status" value="1"/>
</dbReference>
<dbReference type="Gene3D" id="1.10.3300.10">
    <property type="entry name" value="Jann2411-like domain"/>
    <property type="match status" value="1"/>
</dbReference>
<feature type="domain" description="Zinc finger CGNR" evidence="1">
    <location>
        <begin position="161"/>
        <end position="201"/>
    </location>
</feature>
<gene>
    <name evidence="2" type="ORF">RM445_21520</name>
</gene>
<dbReference type="PANTHER" id="PTHR35525:SF3">
    <property type="entry name" value="BLL6575 PROTEIN"/>
    <property type="match status" value="1"/>
</dbReference>
<comment type="caution">
    <text evidence="2">The sequence shown here is derived from an EMBL/GenBank/DDBJ whole genome shotgun (WGS) entry which is preliminary data.</text>
</comment>
<dbReference type="Pfam" id="PF07336">
    <property type="entry name" value="ABATE"/>
    <property type="match status" value="1"/>
</dbReference>
<dbReference type="RefSeq" id="WP_311558618.1">
    <property type="nucleotide sequence ID" value="NZ_JAVREJ010000016.1"/>
</dbReference>
<evidence type="ECO:0000313" key="2">
    <source>
        <dbReference type="EMBL" id="MDT0352113.1"/>
    </source>
</evidence>
<sequence>MMETPEVLAEPMRPPGIRPLPVLGGHLALDFANTVDDPLGPERWDHVADYGALLYWSVQRGLASPALQGLAEARPGEADAVVHRAAELRDALNATFGAVVDGAPVDEAWELLRPFCVEALARMRLAADVHPEWDPTMLDAPLWPVADAAHQLLRSADDLHRLKRCAGCPWLFLDRSRNGSRRWCAMGDCGTHEKIRRYVTKRAQRRTG</sequence>
<dbReference type="Proteomes" id="UP001183202">
    <property type="component" value="Unassembled WGS sequence"/>
</dbReference>
<reference evidence="3" key="1">
    <citation type="submission" date="2023-07" db="EMBL/GenBank/DDBJ databases">
        <title>30 novel species of actinomycetes from the DSMZ collection.</title>
        <authorList>
            <person name="Nouioui I."/>
        </authorList>
    </citation>
    <scope>NUCLEOTIDE SEQUENCE [LARGE SCALE GENOMIC DNA]</scope>
    <source>
        <strain evidence="3">DSM 45834</strain>
    </source>
</reference>
<dbReference type="SUPFAM" id="SSF160904">
    <property type="entry name" value="Jann2411-like"/>
    <property type="match status" value="1"/>
</dbReference>
<name>A0ABU2NDS3_9PSEU</name>
<evidence type="ECO:0000313" key="3">
    <source>
        <dbReference type="Proteomes" id="UP001183202"/>
    </source>
</evidence>
<keyword evidence="3" id="KW-1185">Reference proteome</keyword>